<evidence type="ECO:0000256" key="3">
    <source>
        <dbReference type="ARBA" id="ARBA00022723"/>
    </source>
</evidence>
<evidence type="ECO:0000256" key="1">
    <source>
        <dbReference type="ARBA" id="ARBA00010617"/>
    </source>
</evidence>
<accession>A0A4V3CZD7</accession>
<dbReference type="PANTHER" id="PTHR46696">
    <property type="entry name" value="P450, PUTATIVE (EUROFUNG)-RELATED"/>
    <property type="match status" value="1"/>
</dbReference>
<dbReference type="GO" id="GO:0005506">
    <property type="term" value="F:iron ion binding"/>
    <property type="evidence" value="ECO:0007669"/>
    <property type="project" value="InterPro"/>
</dbReference>
<dbReference type="EMBL" id="SNXZ01000003">
    <property type="protein sequence ID" value="TDP97598.1"/>
    <property type="molecule type" value="Genomic_DNA"/>
</dbReference>
<dbReference type="Gene3D" id="1.10.630.10">
    <property type="entry name" value="Cytochrome P450"/>
    <property type="match status" value="1"/>
</dbReference>
<keyword evidence="5" id="KW-0408">Iron</keyword>
<proteinExistence type="inferred from homology"/>
<evidence type="ECO:0000256" key="4">
    <source>
        <dbReference type="ARBA" id="ARBA00023002"/>
    </source>
</evidence>
<dbReference type="Pfam" id="PF00067">
    <property type="entry name" value="p450"/>
    <property type="match status" value="1"/>
</dbReference>
<dbReference type="PANTHER" id="PTHR46696:SF1">
    <property type="entry name" value="CYTOCHROME P450 YJIB-RELATED"/>
    <property type="match status" value="1"/>
</dbReference>
<dbReference type="GO" id="GO:0016705">
    <property type="term" value="F:oxidoreductase activity, acting on paired donors, with incorporation or reduction of molecular oxygen"/>
    <property type="evidence" value="ECO:0007669"/>
    <property type="project" value="InterPro"/>
</dbReference>
<comment type="similarity">
    <text evidence="1">Belongs to the cytochrome P450 family.</text>
</comment>
<dbReference type="FunFam" id="1.10.630.10:FF:000018">
    <property type="entry name" value="Cytochrome P450 monooxygenase"/>
    <property type="match status" value="1"/>
</dbReference>
<protein>
    <submittedName>
        <fullName evidence="7">Cytochrome P450</fullName>
    </submittedName>
</protein>
<name>A0A4V3CZD7_LABRH</name>
<keyword evidence="6" id="KW-0503">Monooxygenase</keyword>
<keyword evidence="8" id="KW-1185">Reference proteome</keyword>
<dbReference type="SUPFAM" id="SSF48264">
    <property type="entry name" value="Cytochrome P450"/>
    <property type="match status" value="1"/>
</dbReference>
<dbReference type="InterPro" id="IPR001128">
    <property type="entry name" value="Cyt_P450"/>
</dbReference>
<dbReference type="InterPro" id="IPR002397">
    <property type="entry name" value="Cyt_P450_B"/>
</dbReference>
<sequence>MTIAALFDPAVRPDPYPVYAQLRAEPFAVMDGALVVIGDHQRCTAILRDPAMSSERRRSLLGSNMGEPDELPPTSFLSLDPPDHTRLRKLVVKAFTPRVVSALRPRIEAIVDEQLGAVAGTGEIDIVSGLAYPLPVRIICELLGVPEADHELFSEFSRWLVRGLDPSLTITETADAQRIEQARTGFRDYFTDLIARRRTDPRDDLLTSLIRAEQDGDKLTHEELLGTCTLLLVAGHETTANLIANGVIALLRHPDQLAALRADPSLVDGAVEEVLRFDPPVQLTTRIIREAARIGDVDVPADAVLLLLIAAANRDPAAFDEPDRFDIRRTPNHHLAFAAGAHFCLGSGLARLEASIALSAFATRLRDPELDEASLTYRPHVNLRGPDHLRVTFNG</sequence>
<dbReference type="OrthoDB" id="4133219at2"/>
<reference evidence="7 8" key="1">
    <citation type="submission" date="2019-03" db="EMBL/GenBank/DDBJ databases">
        <title>Genomic Encyclopedia of Type Strains, Phase IV (KMG-IV): sequencing the most valuable type-strain genomes for metagenomic binning, comparative biology and taxonomic classification.</title>
        <authorList>
            <person name="Goeker M."/>
        </authorList>
    </citation>
    <scope>NUCLEOTIDE SEQUENCE [LARGE SCALE GENOMIC DNA]</scope>
    <source>
        <strain evidence="7 8">DSM 45361</strain>
    </source>
</reference>
<dbReference type="Proteomes" id="UP000295444">
    <property type="component" value="Unassembled WGS sequence"/>
</dbReference>
<keyword evidence="3" id="KW-0479">Metal-binding</keyword>
<organism evidence="7 8">
    <name type="scientific">Labedaea rhizosphaerae</name>
    <dbReference type="NCBI Taxonomy" id="598644"/>
    <lineage>
        <taxon>Bacteria</taxon>
        <taxon>Bacillati</taxon>
        <taxon>Actinomycetota</taxon>
        <taxon>Actinomycetes</taxon>
        <taxon>Pseudonocardiales</taxon>
        <taxon>Pseudonocardiaceae</taxon>
        <taxon>Labedaea</taxon>
    </lineage>
</organism>
<dbReference type="PRINTS" id="PR00385">
    <property type="entry name" value="P450"/>
</dbReference>
<dbReference type="InterPro" id="IPR036396">
    <property type="entry name" value="Cyt_P450_sf"/>
</dbReference>
<evidence type="ECO:0000313" key="8">
    <source>
        <dbReference type="Proteomes" id="UP000295444"/>
    </source>
</evidence>
<evidence type="ECO:0000256" key="6">
    <source>
        <dbReference type="ARBA" id="ARBA00023033"/>
    </source>
</evidence>
<dbReference type="GO" id="GO:0020037">
    <property type="term" value="F:heme binding"/>
    <property type="evidence" value="ECO:0007669"/>
    <property type="project" value="InterPro"/>
</dbReference>
<comment type="caution">
    <text evidence="7">The sequence shown here is derived from an EMBL/GenBank/DDBJ whole genome shotgun (WGS) entry which is preliminary data.</text>
</comment>
<keyword evidence="2" id="KW-0349">Heme</keyword>
<evidence type="ECO:0000313" key="7">
    <source>
        <dbReference type="EMBL" id="TDP97598.1"/>
    </source>
</evidence>
<dbReference type="AlphaFoldDB" id="A0A4V3CZD7"/>
<dbReference type="RefSeq" id="WP_133850775.1">
    <property type="nucleotide sequence ID" value="NZ_SNXZ01000003.1"/>
</dbReference>
<evidence type="ECO:0000256" key="5">
    <source>
        <dbReference type="ARBA" id="ARBA00023004"/>
    </source>
</evidence>
<evidence type="ECO:0000256" key="2">
    <source>
        <dbReference type="ARBA" id="ARBA00022617"/>
    </source>
</evidence>
<keyword evidence="4" id="KW-0560">Oxidoreductase</keyword>
<dbReference type="GO" id="GO:0004497">
    <property type="term" value="F:monooxygenase activity"/>
    <property type="evidence" value="ECO:0007669"/>
    <property type="project" value="UniProtKB-KW"/>
</dbReference>
<dbReference type="CDD" id="cd20625">
    <property type="entry name" value="CYP164-like"/>
    <property type="match status" value="1"/>
</dbReference>
<gene>
    <name evidence="7" type="ORF">EV186_103562</name>
</gene>
<dbReference type="PRINTS" id="PR00359">
    <property type="entry name" value="BP450"/>
</dbReference>